<dbReference type="InterPro" id="IPR045598">
    <property type="entry name" value="DUF6457"/>
</dbReference>
<dbReference type="Pfam" id="PF20058">
    <property type="entry name" value="DUF6457"/>
    <property type="match status" value="1"/>
</dbReference>
<comment type="caution">
    <text evidence="2">The sequence shown here is derived from an EMBL/GenBank/DDBJ whole genome shotgun (WGS) entry which is preliminary data.</text>
</comment>
<proteinExistence type="predicted"/>
<feature type="domain" description="DUF6457" evidence="1">
    <location>
        <begin position="8"/>
        <end position="82"/>
    </location>
</feature>
<dbReference type="Proteomes" id="UP001500618">
    <property type="component" value="Unassembled WGS sequence"/>
</dbReference>
<evidence type="ECO:0000313" key="3">
    <source>
        <dbReference type="Proteomes" id="UP001500618"/>
    </source>
</evidence>
<organism evidence="2 3">
    <name type="scientific">Fodinicola feengrottensis</name>
    <dbReference type="NCBI Taxonomy" id="435914"/>
    <lineage>
        <taxon>Bacteria</taxon>
        <taxon>Bacillati</taxon>
        <taxon>Actinomycetota</taxon>
        <taxon>Actinomycetes</taxon>
        <taxon>Mycobacteriales</taxon>
        <taxon>Fodinicola</taxon>
    </lineage>
</organism>
<dbReference type="EMBL" id="BAAANY010000002">
    <property type="protein sequence ID" value="GAA1659432.1"/>
    <property type="molecule type" value="Genomic_DNA"/>
</dbReference>
<sequence length="93" mass="9550">MRGGSVVNTLEEWTKQVVAEFGLDSAALDQTVVLDIAKDVAHGVARPAAPLTTFLVGVAVGRGMSLSEAAVTVTAMAAGWAEGNGLQTESNHK</sequence>
<evidence type="ECO:0000259" key="1">
    <source>
        <dbReference type="Pfam" id="PF20058"/>
    </source>
</evidence>
<gene>
    <name evidence="2" type="ORF">GCM10009765_05980</name>
</gene>
<evidence type="ECO:0000313" key="2">
    <source>
        <dbReference type="EMBL" id="GAA1659432.1"/>
    </source>
</evidence>
<protein>
    <recommendedName>
        <fullName evidence="1">DUF6457 domain-containing protein</fullName>
    </recommendedName>
</protein>
<name>A0ABN2FTS4_9ACTN</name>
<reference evidence="2 3" key="1">
    <citation type="journal article" date="2019" name="Int. J. Syst. Evol. Microbiol.">
        <title>The Global Catalogue of Microorganisms (GCM) 10K type strain sequencing project: providing services to taxonomists for standard genome sequencing and annotation.</title>
        <authorList>
            <consortium name="The Broad Institute Genomics Platform"/>
            <consortium name="The Broad Institute Genome Sequencing Center for Infectious Disease"/>
            <person name="Wu L."/>
            <person name="Ma J."/>
        </authorList>
    </citation>
    <scope>NUCLEOTIDE SEQUENCE [LARGE SCALE GENOMIC DNA]</scope>
    <source>
        <strain evidence="2 3">JCM 14718</strain>
    </source>
</reference>
<accession>A0ABN2FTS4</accession>
<keyword evidence="3" id="KW-1185">Reference proteome</keyword>